<reference evidence="3" key="1">
    <citation type="submission" date="2010-08" db="EMBL/GenBank/DDBJ databases">
        <authorList>
            <consortium name="Caenorhabditis japonica Sequencing Consortium"/>
            <person name="Wilson R.K."/>
        </authorList>
    </citation>
    <scope>NUCLEOTIDE SEQUENCE [LARGE SCALE GENOMIC DNA]</scope>
    <source>
        <strain evidence="3">DF5081</strain>
    </source>
</reference>
<protein>
    <submittedName>
        <fullName evidence="2">Uncharacterized protein</fullName>
    </submittedName>
</protein>
<feature type="compositionally biased region" description="Basic and acidic residues" evidence="1">
    <location>
        <begin position="1"/>
        <end position="12"/>
    </location>
</feature>
<organism evidence="2 3">
    <name type="scientific">Caenorhabditis japonica</name>
    <dbReference type="NCBI Taxonomy" id="281687"/>
    <lineage>
        <taxon>Eukaryota</taxon>
        <taxon>Metazoa</taxon>
        <taxon>Ecdysozoa</taxon>
        <taxon>Nematoda</taxon>
        <taxon>Chromadorea</taxon>
        <taxon>Rhabditida</taxon>
        <taxon>Rhabditina</taxon>
        <taxon>Rhabditomorpha</taxon>
        <taxon>Rhabditoidea</taxon>
        <taxon>Rhabditidae</taxon>
        <taxon>Peloderinae</taxon>
        <taxon>Caenorhabditis</taxon>
    </lineage>
</organism>
<sequence>MQFQTDKLEEKCLPNGLPPKSPKHRKHKTQAEIDAELVVRAKKILDQQKSDTSSSQFKNKGRILFPLESSLDMPSIPTNVTLDEVWYDPAQNELYDVGTDVDSIKVKPSLSTGGSTTEEEPIENNRAHGVVNNNFADRNVASPSGTTSKLTSKSSEGPAQ</sequence>
<dbReference type="EnsemblMetazoa" id="CJA21297.1">
    <property type="protein sequence ID" value="CJA21297.1"/>
    <property type="gene ID" value="WBGene00176869"/>
</dbReference>
<name>A0A8R1E4R9_CAEJA</name>
<evidence type="ECO:0000256" key="1">
    <source>
        <dbReference type="SAM" id="MobiDB-lite"/>
    </source>
</evidence>
<dbReference type="Proteomes" id="UP000005237">
    <property type="component" value="Unassembled WGS sequence"/>
</dbReference>
<feature type="compositionally biased region" description="Low complexity" evidence="1">
    <location>
        <begin position="142"/>
        <end position="160"/>
    </location>
</feature>
<evidence type="ECO:0000313" key="3">
    <source>
        <dbReference type="Proteomes" id="UP000005237"/>
    </source>
</evidence>
<reference evidence="2" key="2">
    <citation type="submission" date="2022-06" db="UniProtKB">
        <authorList>
            <consortium name="EnsemblMetazoa"/>
        </authorList>
    </citation>
    <scope>IDENTIFICATION</scope>
    <source>
        <strain evidence="2">DF5081</strain>
    </source>
</reference>
<feature type="region of interest" description="Disordered" evidence="1">
    <location>
        <begin position="1"/>
        <end position="32"/>
    </location>
</feature>
<evidence type="ECO:0000313" key="2">
    <source>
        <dbReference type="EnsemblMetazoa" id="CJA21297.1"/>
    </source>
</evidence>
<feature type="region of interest" description="Disordered" evidence="1">
    <location>
        <begin position="104"/>
        <end position="160"/>
    </location>
</feature>
<accession>A0A8R1E4R9</accession>
<keyword evidence="3" id="KW-1185">Reference proteome</keyword>
<proteinExistence type="predicted"/>
<dbReference type="AlphaFoldDB" id="A0A8R1E4R9"/>